<dbReference type="RefSeq" id="XP_058337126.1">
    <property type="nucleotide sequence ID" value="XM_058492119.1"/>
</dbReference>
<evidence type="ECO:0000313" key="2">
    <source>
        <dbReference type="Proteomes" id="UP001234581"/>
    </source>
</evidence>
<organism evidence="1 2">
    <name type="scientific">Lichtheimia ornata</name>
    <dbReference type="NCBI Taxonomy" id="688661"/>
    <lineage>
        <taxon>Eukaryota</taxon>
        <taxon>Fungi</taxon>
        <taxon>Fungi incertae sedis</taxon>
        <taxon>Mucoromycota</taxon>
        <taxon>Mucoromycotina</taxon>
        <taxon>Mucoromycetes</taxon>
        <taxon>Mucorales</taxon>
        <taxon>Lichtheimiaceae</taxon>
        <taxon>Lichtheimia</taxon>
    </lineage>
</organism>
<protein>
    <submittedName>
        <fullName evidence="1">Uncharacterized protein</fullName>
    </submittedName>
</protein>
<sequence length="105" mass="12149">MDLAYITATPMSAWKRSIAAVTPWLPQQRNGLVDRHGKLESYHGYFSCCQQGGSWHVDTAEEDEWMNHAFGQRRFTTMDDMQHGFKTQLDLLPSSYKKPAIQYHV</sequence>
<proteinExistence type="predicted"/>
<dbReference type="EMBL" id="JARTCD010000114">
    <property type="protein sequence ID" value="KAJ8652212.1"/>
    <property type="molecule type" value="Genomic_DNA"/>
</dbReference>
<reference evidence="1 2" key="1">
    <citation type="submission" date="2023-03" db="EMBL/GenBank/DDBJ databases">
        <title>Genome sequence of Lichtheimia ornata CBS 291.66.</title>
        <authorList>
            <person name="Mohabir J.T."/>
            <person name="Shea T.P."/>
            <person name="Kurbessoian T."/>
            <person name="Berby B."/>
            <person name="Fontaine J."/>
            <person name="Livny J."/>
            <person name="Gnirke A."/>
            <person name="Stajich J.E."/>
            <person name="Cuomo C.A."/>
        </authorList>
    </citation>
    <scope>NUCLEOTIDE SEQUENCE [LARGE SCALE GENOMIC DNA]</scope>
    <source>
        <strain evidence="1">CBS 291.66</strain>
    </source>
</reference>
<evidence type="ECO:0000313" key="1">
    <source>
        <dbReference type="EMBL" id="KAJ8652212.1"/>
    </source>
</evidence>
<dbReference type="GeneID" id="83219560"/>
<gene>
    <name evidence="1" type="ORF">O0I10_012173</name>
</gene>
<dbReference type="AlphaFoldDB" id="A0AAD7URQ0"/>
<keyword evidence="2" id="KW-1185">Reference proteome</keyword>
<name>A0AAD7URQ0_9FUNG</name>
<dbReference type="Proteomes" id="UP001234581">
    <property type="component" value="Unassembled WGS sequence"/>
</dbReference>
<comment type="caution">
    <text evidence="1">The sequence shown here is derived from an EMBL/GenBank/DDBJ whole genome shotgun (WGS) entry which is preliminary data.</text>
</comment>
<accession>A0AAD7URQ0</accession>